<feature type="region of interest" description="Disordered" evidence="1">
    <location>
        <begin position="201"/>
        <end position="244"/>
    </location>
</feature>
<protein>
    <submittedName>
        <fullName evidence="2">Uncharacterized protein</fullName>
    </submittedName>
</protein>
<evidence type="ECO:0000313" key="2">
    <source>
        <dbReference type="EMBL" id="KIL68107.1"/>
    </source>
</evidence>
<dbReference type="STRING" id="946122.A0A0C2X1V6"/>
<dbReference type="EMBL" id="KN818229">
    <property type="protein sequence ID" value="KIL68107.1"/>
    <property type="molecule type" value="Genomic_DNA"/>
</dbReference>
<evidence type="ECO:0000256" key="1">
    <source>
        <dbReference type="SAM" id="MobiDB-lite"/>
    </source>
</evidence>
<evidence type="ECO:0000313" key="3">
    <source>
        <dbReference type="Proteomes" id="UP000054549"/>
    </source>
</evidence>
<sequence length="268" mass="30268">MATFTPTSPRSPPHSPLRPKQHAPPGFRPSPTTRHRPIAEMTLRELQDLHSLNARILASPNASSSTYVHRVSAEQAAIESRLIELEGVESIRTRLRSTQIKGENDMSVDIPPEPPVSRAIEAKRKALSLYAPNGSGNSASNAGSLSLQEAMELERQAFLNEKERQQRIIAKKQRLGMPIKGEILSREEMEARIWAFMNHNPTESDLEDDDDSDDSDDDPANWFEDDQDDGRKGQDIIEPDIEDYSDVIRIDENKIHYNTFYQPRDDGD</sequence>
<reference evidence="2 3" key="1">
    <citation type="submission" date="2014-04" db="EMBL/GenBank/DDBJ databases">
        <title>Evolutionary Origins and Diversification of the Mycorrhizal Mutualists.</title>
        <authorList>
            <consortium name="DOE Joint Genome Institute"/>
            <consortium name="Mycorrhizal Genomics Consortium"/>
            <person name="Kohler A."/>
            <person name="Kuo A."/>
            <person name="Nagy L.G."/>
            <person name="Floudas D."/>
            <person name="Copeland A."/>
            <person name="Barry K.W."/>
            <person name="Cichocki N."/>
            <person name="Veneault-Fourrey C."/>
            <person name="LaButti K."/>
            <person name="Lindquist E.A."/>
            <person name="Lipzen A."/>
            <person name="Lundell T."/>
            <person name="Morin E."/>
            <person name="Murat C."/>
            <person name="Riley R."/>
            <person name="Ohm R."/>
            <person name="Sun H."/>
            <person name="Tunlid A."/>
            <person name="Henrissat B."/>
            <person name="Grigoriev I.V."/>
            <person name="Hibbett D.S."/>
            <person name="Martin F."/>
        </authorList>
    </citation>
    <scope>NUCLEOTIDE SEQUENCE [LARGE SCALE GENOMIC DNA]</scope>
    <source>
        <strain evidence="2 3">Koide BX008</strain>
    </source>
</reference>
<feature type="region of interest" description="Disordered" evidence="1">
    <location>
        <begin position="1"/>
        <end position="36"/>
    </location>
</feature>
<dbReference type="AlphaFoldDB" id="A0A0C2X1V6"/>
<gene>
    <name evidence="2" type="ORF">M378DRAFT_1063405</name>
</gene>
<organism evidence="2 3">
    <name type="scientific">Amanita muscaria (strain Koide BX008)</name>
    <dbReference type="NCBI Taxonomy" id="946122"/>
    <lineage>
        <taxon>Eukaryota</taxon>
        <taxon>Fungi</taxon>
        <taxon>Dikarya</taxon>
        <taxon>Basidiomycota</taxon>
        <taxon>Agaricomycotina</taxon>
        <taxon>Agaricomycetes</taxon>
        <taxon>Agaricomycetidae</taxon>
        <taxon>Agaricales</taxon>
        <taxon>Pluteineae</taxon>
        <taxon>Amanitaceae</taxon>
        <taxon>Amanita</taxon>
    </lineage>
</organism>
<dbReference type="InParanoid" id="A0A0C2X1V6"/>
<dbReference type="Proteomes" id="UP000054549">
    <property type="component" value="Unassembled WGS sequence"/>
</dbReference>
<name>A0A0C2X1V6_AMAMK</name>
<proteinExistence type="predicted"/>
<dbReference type="HOGENOM" id="CLU_107426_0_0_1"/>
<keyword evidence="3" id="KW-1185">Reference proteome</keyword>
<accession>A0A0C2X1V6</accession>
<dbReference type="OrthoDB" id="68090at2759"/>
<feature type="compositionally biased region" description="Acidic residues" evidence="1">
    <location>
        <begin position="204"/>
        <end position="228"/>
    </location>
</feature>